<proteinExistence type="predicted"/>
<evidence type="ECO:0000256" key="1">
    <source>
        <dbReference type="ARBA" id="ARBA00022679"/>
    </source>
</evidence>
<protein>
    <submittedName>
        <fullName evidence="4">MurNAc alpha-1-phosphate uridylyltransferase</fullName>
        <ecNumber evidence="4">2.7.7.-</ecNumber>
    </submittedName>
</protein>
<dbReference type="CDD" id="cd06422">
    <property type="entry name" value="NTP_transferase_like_1"/>
    <property type="match status" value="1"/>
</dbReference>
<dbReference type="OrthoDB" id="9788272at2"/>
<dbReference type="InterPro" id="IPR050065">
    <property type="entry name" value="GlmU-like"/>
</dbReference>
<keyword evidence="2 4" id="KW-0548">Nucleotidyltransferase</keyword>
<evidence type="ECO:0000259" key="3">
    <source>
        <dbReference type="Pfam" id="PF00483"/>
    </source>
</evidence>
<dbReference type="InterPro" id="IPR005835">
    <property type="entry name" value="NTP_transferase_dom"/>
</dbReference>
<dbReference type="SUPFAM" id="SSF53448">
    <property type="entry name" value="Nucleotide-diphospho-sugar transferases"/>
    <property type="match status" value="1"/>
</dbReference>
<dbReference type="Proteomes" id="UP000546701">
    <property type="component" value="Unassembled WGS sequence"/>
</dbReference>
<name>A0A7W9BST6_9SPHN</name>
<keyword evidence="5" id="KW-1185">Reference proteome</keyword>
<dbReference type="Gene3D" id="3.90.550.10">
    <property type="entry name" value="Spore Coat Polysaccharide Biosynthesis Protein SpsA, Chain A"/>
    <property type="match status" value="1"/>
</dbReference>
<comment type="caution">
    <text evidence="4">The sequence shown here is derived from an EMBL/GenBank/DDBJ whole genome shotgun (WGS) entry which is preliminary data.</text>
</comment>
<gene>
    <name evidence="4" type="ORF">FHS99_001963</name>
</gene>
<dbReference type="InterPro" id="IPR029044">
    <property type="entry name" value="Nucleotide-diphossugar_trans"/>
</dbReference>
<evidence type="ECO:0000313" key="4">
    <source>
        <dbReference type="EMBL" id="MBB5729478.1"/>
    </source>
</evidence>
<dbReference type="GO" id="GO:0016779">
    <property type="term" value="F:nucleotidyltransferase activity"/>
    <property type="evidence" value="ECO:0007669"/>
    <property type="project" value="UniProtKB-KW"/>
</dbReference>
<keyword evidence="1 4" id="KW-0808">Transferase</keyword>
<dbReference type="EMBL" id="JACIJR010000004">
    <property type="protein sequence ID" value="MBB5729478.1"/>
    <property type="molecule type" value="Genomic_DNA"/>
</dbReference>
<accession>A0A7W9BST6</accession>
<feature type="domain" description="Nucleotidyl transferase" evidence="3">
    <location>
        <begin position="24"/>
        <end position="145"/>
    </location>
</feature>
<evidence type="ECO:0000256" key="2">
    <source>
        <dbReference type="ARBA" id="ARBA00022695"/>
    </source>
</evidence>
<dbReference type="PANTHER" id="PTHR43584:SF8">
    <property type="entry name" value="N-ACETYLMURAMATE ALPHA-1-PHOSPHATE URIDYLYLTRANSFERASE"/>
    <property type="match status" value="1"/>
</dbReference>
<evidence type="ECO:0000313" key="5">
    <source>
        <dbReference type="Proteomes" id="UP000546701"/>
    </source>
</evidence>
<organism evidence="4 5">
    <name type="scientific">Sphingomonas prati</name>
    <dbReference type="NCBI Taxonomy" id="1843237"/>
    <lineage>
        <taxon>Bacteria</taxon>
        <taxon>Pseudomonadati</taxon>
        <taxon>Pseudomonadota</taxon>
        <taxon>Alphaproteobacteria</taxon>
        <taxon>Sphingomonadales</taxon>
        <taxon>Sphingomonadaceae</taxon>
        <taxon>Sphingomonas</taxon>
    </lineage>
</organism>
<dbReference type="PANTHER" id="PTHR43584">
    <property type="entry name" value="NUCLEOTIDYL TRANSFERASE"/>
    <property type="match status" value="1"/>
</dbReference>
<dbReference type="RefSeq" id="WP_157175615.1">
    <property type="nucleotide sequence ID" value="NZ_BMJP01000001.1"/>
</dbReference>
<dbReference type="Pfam" id="PF00483">
    <property type="entry name" value="NTP_transferase"/>
    <property type="match status" value="1"/>
</dbReference>
<dbReference type="EC" id="2.7.7.-" evidence="4"/>
<dbReference type="AlphaFoldDB" id="A0A7W9BST6"/>
<sequence length="256" mass="27870">MAPRLPAARTPLSLKSGGLPVRTAMVMAAGLGKRMRPLTATRPKPLVEVAGQPLIDHVLDRLRSAGIGRVVVNVHYLADSIEAHLARKATDLEVIVSDERAQLLETGGGLVKALPLIEDDRFLVVNSDNYWVDGPIDAIRLLSQRWDDATMDALLLMVPLARANCHRGIGDFHMAADGRIRRRRPGRVAPFVYTGVQMVSRRLLDGAPEGSYSTNILWDRALAAGRAFGIVHQGLWFDVGDPAAIRQTEALLLNAA</sequence>
<reference evidence="4 5" key="1">
    <citation type="submission" date="2020-08" db="EMBL/GenBank/DDBJ databases">
        <title>Genomic Encyclopedia of Type Strains, Phase IV (KMG-IV): sequencing the most valuable type-strain genomes for metagenomic binning, comparative biology and taxonomic classification.</title>
        <authorList>
            <person name="Goeker M."/>
        </authorList>
    </citation>
    <scope>NUCLEOTIDE SEQUENCE [LARGE SCALE GENOMIC DNA]</scope>
    <source>
        <strain evidence="4 5">DSM 103336</strain>
    </source>
</reference>